<dbReference type="AlphaFoldDB" id="A0A180GG47"/>
<reference evidence="1" key="2">
    <citation type="submission" date="2016-05" db="EMBL/GenBank/DDBJ databases">
        <title>Comparative analysis highlights variable genome content of wheat rusts and divergence of the mating loci.</title>
        <authorList>
            <person name="Cuomo C.A."/>
            <person name="Bakkeren G."/>
            <person name="Szabo L."/>
            <person name="Khalil H."/>
            <person name="Joly D."/>
            <person name="Goldberg J."/>
            <person name="Young S."/>
            <person name="Zeng Q."/>
            <person name="Fellers J."/>
        </authorList>
    </citation>
    <scope>NUCLEOTIDE SEQUENCE [LARGE SCALE GENOMIC DNA]</scope>
    <source>
        <strain evidence="1">1-1 BBBD Race 1</strain>
    </source>
</reference>
<reference evidence="2 3" key="3">
    <citation type="journal article" date="2017" name="G3 (Bethesda)">
        <title>Comparative analysis highlights variable genome content of wheat rusts and divergence of the mating loci.</title>
        <authorList>
            <person name="Cuomo C.A."/>
            <person name="Bakkeren G."/>
            <person name="Khalil H.B."/>
            <person name="Panwar V."/>
            <person name="Joly D."/>
            <person name="Linning R."/>
            <person name="Sakthikumar S."/>
            <person name="Song X."/>
            <person name="Adiconis X."/>
            <person name="Fan L."/>
            <person name="Goldberg J.M."/>
            <person name="Levin J.Z."/>
            <person name="Young S."/>
            <person name="Zeng Q."/>
            <person name="Anikster Y."/>
            <person name="Bruce M."/>
            <person name="Wang M."/>
            <person name="Yin C."/>
            <person name="McCallum B."/>
            <person name="Szabo L.J."/>
            <person name="Hulbert S."/>
            <person name="Chen X."/>
            <person name="Fellers J.P."/>
        </authorList>
    </citation>
    <scope>NUCLEOTIDE SEQUENCE</scope>
    <source>
        <strain evidence="2">isolate 1-1 / race 1 (BBBD)</strain>
        <strain evidence="3">Isolate 1-1 / race 1 (BBBD)</strain>
    </source>
</reference>
<dbReference type="Proteomes" id="UP000005240">
    <property type="component" value="Unassembled WGS sequence"/>
</dbReference>
<evidence type="ECO:0000313" key="3">
    <source>
        <dbReference type="Proteomes" id="UP000005240"/>
    </source>
</evidence>
<gene>
    <name evidence="1" type="ORF">PTTG_27892</name>
</gene>
<evidence type="ECO:0000313" key="1">
    <source>
        <dbReference type="EMBL" id="OAV91717.1"/>
    </source>
</evidence>
<reference evidence="2" key="4">
    <citation type="submission" date="2025-05" db="UniProtKB">
        <authorList>
            <consortium name="EnsemblFungi"/>
        </authorList>
    </citation>
    <scope>IDENTIFICATION</scope>
    <source>
        <strain evidence="2">isolate 1-1 / race 1 (BBBD)</strain>
    </source>
</reference>
<sequence length="102" mass="11834">MGREAIESQIIRMRECGVDGGVIESIITTTTWNLEKCVDASRPISGSISYRLQLDRDELLEEENAQLKNREMFQPDKLFFTWTQLPGFEIVESFLSRNYGER</sequence>
<proteinExistence type="predicted"/>
<dbReference type="EMBL" id="ADAS02000076">
    <property type="protein sequence ID" value="OAV91717.1"/>
    <property type="molecule type" value="Genomic_DNA"/>
</dbReference>
<reference evidence="1" key="1">
    <citation type="submission" date="2009-11" db="EMBL/GenBank/DDBJ databases">
        <authorList>
            <consortium name="The Broad Institute Genome Sequencing Platform"/>
            <person name="Ward D."/>
            <person name="Feldgarden M."/>
            <person name="Earl A."/>
            <person name="Young S.K."/>
            <person name="Zeng Q."/>
            <person name="Koehrsen M."/>
            <person name="Alvarado L."/>
            <person name="Berlin A."/>
            <person name="Bochicchio J."/>
            <person name="Borenstein D."/>
            <person name="Chapman S.B."/>
            <person name="Chen Z."/>
            <person name="Engels R."/>
            <person name="Freedman E."/>
            <person name="Gellesch M."/>
            <person name="Goldberg J."/>
            <person name="Griggs A."/>
            <person name="Gujja S."/>
            <person name="Heilman E."/>
            <person name="Heiman D."/>
            <person name="Hepburn T."/>
            <person name="Howarth C."/>
            <person name="Jen D."/>
            <person name="Larson L."/>
            <person name="Lewis B."/>
            <person name="Mehta T."/>
            <person name="Park D."/>
            <person name="Pearson M."/>
            <person name="Roberts A."/>
            <person name="Saif S."/>
            <person name="Shea T."/>
            <person name="Shenoy N."/>
            <person name="Sisk P."/>
            <person name="Stolte C."/>
            <person name="Sykes S."/>
            <person name="Thomson T."/>
            <person name="Walk T."/>
            <person name="White J."/>
            <person name="Yandava C."/>
            <person name="Izard J."/>
            <person name="Baranova O.V."/>
            <person name="Blanton J.M."/>
            <person name="Tanner A.C."/>
            <person name="Dewhirst F.E."/>
            <person name="Haas B."/>
            <person name="Nusbaum C."/>
            <person name="Birren B."/>
        </authorList>
    </citation>
    <scope>NUCLEOTIDE SEQUENCE [LARGE SCALE GENOMIC DNA]</scope>
    <source>
        <strain evidence="1">1-1 BBBD Race 1</strain>
    </source>
</reference>
<organism evidence="1">
    <name type="scientific">Puccinia triticina (isolate 1-1 / race 1 (BBBD))</name>
    <name type="common">Brown leaf rust fungus</name>
    <dbReference type="NCBI Taxonomy" id="630390"/>
    <lineage>
        <taxon>Eukaryota</taxon>
        <taxon>Fungi</taxon>
        <taxon>Dikarya</taxon>
        <taxon>Basidiomycota</taxon>
        <taxon>Pucciniomycotina</taxon>
        <taxon>Pucciniomycetes</taxon>
        <taxon>Pucciniales</taxon>
        <taxon>Pucciniaceae</taxon>
        <taxon>Puccinia</taxon>
    </lineage>
</organism>
<keyword evidence="3" id="KW-1185">Reference proteome</keyword>
<dbReference type="VEuPathDB" id="FungiDB:PTTG_27892"/>
<accession>A0A180GG47</accession>
<dbReference type="EnsemblFungi" id="PTTG_27892-t43_1">
    <property type="protein sequence ID" value="PTTG_27892-t43_1-p1"/>
    <property type="gene ID" value="PTTG_27892"/>
</dbReference>
<evidence type="ECO:0000313" key="2">
    <source>
        <dbReference type="EnsemblFungi" id="PTTG_27892-t43_1-p1"/>
    </source>
</evidence>
<name>A0A180GG47_PUCT1</name>
<protein>
    <submittedName>
        <fullName evidence="1 2">Uncharacterized protein</fullName>
    </submittedName>
</protein>